<feature type="region of interest" description="Disordered" evidence="1">
    <location>
        <begin position="106"/>
        <end position="130"/>
    </location>
</feature>
<keyword evidence="3" id="KW-1185">Reference proteome</keyword>
<gene>
    <name evidence="2" type="ORF">HPBE_LOCUS25578</name>
</gene>
<dbReference type="Proteomes" id="UP000050761">
    <property type="component" value="Unassembled WGS sequence"/>
</dbReference>
<organism evidence="3 4">
    <name type="scientific">Heligmosomoides polygyrus</name>
    <name type="common">Parasitic roundworm</name>
    <dbReference type="NCBI Taxonomy" id="6339"/>
    <lineage>
        <taxon>Eukaryota</taxon>
        <taxon>Metazoa</taxon>
        <taxon>Ecdysozoa</taxon>
        <taxon>Nematoda</taxon>
        <taxon>Chromadorea</taxon>
        <taxon>Rhabditida</taxon>
        <taxon>Rhabditina</taxon>
        <taxon>Rhabditomorpha</taxon>
        <taxon>Strongyloidea</taxon>
        <taxon>Heligmosomidae</taxon>
        <taxon>Heligmosomoides</taxon>
    </lineage>
</organism>
<accession>A0A183GSB0</accession>
<reference evidence="4" key="2">
    <citation type="submission" date="2019-09" db="UniProtKB">
        <authorList>
            <consortium name="WormBaseParasite"/>
        </authorList>
    </citation>
    <scope>IDENTIFICATION</scope>
</reference>
<name>A0A183GSB0_HELPZ</name>
<proteinExistence type="predicted"/>
<feature type="region of interest" description="Disordered" evidence="1">
    <location>
        <begin position="50"/>
        <end position="71"/>
    </location>
</feature>
<evidence type="ECO:0000313" key="3">
    <source>
        <dbReference type="Proteomes" id="UP000050761"/>
    </source>
</evidence>
<dbReference type="WBParaSite" id="HPBE_0002558001-mRNA-1">
    <property type="protein sequence ID" value="HPBE_0002558001-mRNA-1"/>
    <property type="gene ID" value="HPBE_0002558001"/>
</dbReference>
<reference evidence="2 3" key="1">
    <citation type="submission" date="2018-11" db="EMBL/GenBank/DDBJ databases">
        <authorList>
            <consortium name="Pathogen Informatics"/>
        </authorList>
    </citation>
    <scope>NUCLEOTIDE SEQUENCE [LARGE SCALE GENOMIC DNA]</scope>
</reference>
<evidence type="ECO:0000313" key="2">
    <source>
        <dbReference type="EMBL" id="VDP52230.1"/>
    </source>
</evidence>
<sequence>MRFPACNLSVSLPRRKCEEKNKDMSTLHGVSGEFVCRLNPHAWPARQLAGQPPSVIEQSAIPHDCPQPPTRRRRLASYRKTARIVENNDGERCYDFVHSTQARLFRQSTPIRDSGKTDTGTGTGTGTNAGSASLATWIQFRLRIVMRP</sequence>
<protein>
    <submittedName>
        <fullName evidence="2 4">Uncharacterized protein</fullName>
    </submittedName>
</protein>
<dbReference type="AlphaFoldDB" id="A0A183GSB0"/>
<evidence type="ECO:0000256" key="1">
    <source>
        <dbReference type="SAM" id="MobiDB-lite"/>
    </source>
</evidence>
<evidence type="ECO:0000313" key="4">
    <source>
        <dbReference type="WBParaSite" id="HPBE_0002558001-mRNA-1"/>
    </source>
</evidence>
<accession>A0A3P8EBD6</accession>
<dbReference type="EMBL" id="UZAH01038155">
    <property type="protein sequence ID" value="VDP52230.1"/>
    <property type="molecule type" value="Genomic_DNA"/>
</dbReference>